<feature type="compositionally biased region" description="Polar residues" evidence="1">
    <location>
        <begin position="376"/>
        <end position="387"/>
    </location>
</feature>
<feature type="compositionally biased region" description="Basic and acidic residues" evidence="1">
    <location>
        <begin position="388"/>
        <end position="411"/>
    </location>
</feature>
<name>A0A9P5CI29_9HYPO</name>
<proteinExistence type="predicted"/>
<dbReference type="AlphaFoldDB" id="A0A9P5CI29"/>
<comment type="caution">
    <text evidence="2">The sequence shown here is derived from an EMBL/GenBank/DDBJ whole genome shotgun (WGS) entry which is preliminary data.</text>
</comment>
<keyword evidence="3" id="KW-1185">Reference proteome</keyword>
<feature type="region of interest" description="Disordered" evidence="1">
    <location>
        <begin position="176"/>
        <end position="196"/>
    </location>
</feature>
<feature type="region of interest" description="Disordered" evidence="1">
    <location>
        <begin position="362"/>
        <end position="467"/>
    </location>
</feature>
<sequence>MASHRHNPFLSGSNIYHQNQCRNSGTLRSASQSSPTDPIPSWLQHVQASDVYNDTSREIFRQASPDPEKSFWHPNGIPTVHIQSKYNAGRYQASDVFIQDTPSPPSLAGQTSRHLVHDPYLNDDYDKFVHDRKEHSLFKAHVWTPSGASLADHGIFEKQARRKTRKDRYNTVKIKDARRGKQQAKRSSTRVSKNGRLRSSREIMANFRSSAITNPNERITLKPSFTPGLFVNGRSSVPQTDLVFNDIPSPDQGRTPIDNEQWAKPIARKSEREEDDAPSGSPDTGNSRATSVTSSSYFQPIRRPITTDIINDDAVTGRANTIGCHRDNGSNVAKDCDGDNNRPPPQRDSFTLHIRPIYSFSPTTAPHCSDLDMLNTPLSSDGNSIQKAQRESAARHQERNTEGNGDDRDLCDGNQVKATKYRDIGVMVSPRIHQRTENHNSSDEDNGDHRLWTDEGDCSNSRTEPRLPNTFPQMLPHIGNQQDQLSQLNNPRICTASVASQIHGYPTYLPHVSERLNLKAEVGDIHCPQTDSFPAWVYGSDSTKYPSLPFTNNGSLSIGDSGSLKTIHTELRDACNIDPPARLTSSDYACQLSKEVCQDANTLCSDTLRVIDDIPGESLLEYIERKERELLGADELPTSYVDNSLLSAQDACHGQTSRVSHTDVFNDARCSSPRKAVQQPIHEEGYSPFQQYQRLPSPGEILDRELESELTSFWQPNHMMW</sequence>
<organism evidence="2 3">
    <name type="scientific">Trichoderma lentiforme</name>
    <dbReference type="NCBI Taxonomy" id="1567552"/>
    <lineage>
        <taxon>Eukaryota</taxon>
        <taxon>Fungi</taxon>
        <taxon>Dikarya</taxon>
        <taxon>Ascomycota</taxon>
        <taxon>Pezizomycotina</taxon>
        <taxon>Sordariomycetes</taxon>
        <taxon>Hypocreomycetidae</taxon>
        <taxon>Hypocreales</taxon>
        <taxon>Hypocreaceae</taxon>
        <taxon>Trichoderma</taxon>
    </lineage>
</organism>
<evidence type="ECO:0000313" key="3">
    <source>
        <dbReference type="Proteomes" id="UP000801864"/>
    </source>
</evidence>
<evidence type="ECO:0000256" key="1">
    <source>
        <dbReference type="SAM" id="MobiDB-lite"/>
    </source>
</evidence>
<feature type="compositionally biased region" description="Basic and acidic residues" evidence="1">
    <location>
        <begin position="324"/>
        <end position="340"/>
    </location>
</feature>
<feature type="compositionally biased region" description="Basic residues" evidence="1">
    <location>
        <begin position="180"/>
        <end position="196"/>
    </location>
</feature>
<dbReference type="Proteomes" id="UP000801864">
    <property type="component" value="Unassembled WGS sequence"/>
</dbReference>
<gene>
    <name evidence="2" type="ORF">CFAM422_002330</name>
</gene>
<evidence type="ECO:0000313" key="2">
    <source>
        <dbReference type="EMBL" id="KAF3075272.1"/>
    </source>
</evidence>
<feature type="compositionally biased region" description="Basic and acidic residues" evidence="1">
    <location>
        <begin position="434"/>
        <end position="453"/>
    </location>
</feature>
<feature type="region of interest" description="Disordered" evidence="1">
    <location>
        <begin position="241"/>
        <end position="300"/>
    </location>
</feature>
<accession>A0A9P5CI29</accession>
<reference evidence="2 3" key="1">
    <citation type="submission" date="2018-06" db="EMBL/GenBank/DDBJ databases">
        <title>Genome analysis of cellulolytic fungus Trichoderma lentiforme CFAM-422.</title>
        <authorList>
            <person name="Steindorff A.S."/>
            <person name="Formighieri E.F."/>
            <person name="Midorikawa G.E.O."/>
            <person name="Tamietti M.S."/>
            <person name="Ramos E.Z."/>
            <person name="Silva A.S."/>
            <person name="Bon E.P.S."/>
            <person name="Mendes T.D."/>
            <person name="Damaso M.C.T."/>
            <person name="Favaro L.C.L."/>
        </authorList>
    </citation>
    <scope>NUCLEOTIDE SEQUENCE [LARGE SCALE GENOMIC DNA]</scope>
    <source>
        <strain evidence="2 3">CFAM-422</strain>
    </source>
</reference>
<dbReference type="EMBL" id="QLNT01000003">
    <property type="protein sequence ID" value="KAF3075272.1"/>
    <property type="molecule type" value="Genomic_DNA"/>
</dbReference>
<feature type="compositionally biased region" description="Polar residues" evidence="1">
    <location>
        <begin position="281"/>
        <end position="298"/>
    </location>
</feature>
<protein>
    <submittedName>
        <fullName evidence="2">Uncharacterized protein</fullName>
    </submittedName>
</protein>
<feature type="region of interest" description="Disordered" evidence="1">
    <location>
        <begin position="322"/>
        <end position="350"/>
    </location>
</feature>